<sequence>MFHPLSFPSYAYSLQSLQGYQEEPFMPSEKGIDLTFEYDMDLYDHLMVDEIEDACKWMSDDKMCPPLTELLADGRSLTPILPYGRFAHFAANSAIVESIPRDADVVHIVELEDLVSEAEKLKHRGRNKWLIFNCMVGFPHMGKVRPTKQVVQFLKIARKSISLLRGA</sequence>
<protein>
    <submittedName>
        <fullName evidence="1">Uncharacterized protein</fullName>
    </submittedName>
</protein>
<reference evidence="1 2" key="1">
    <citation type="submission" date="2021-09" db="EMBL/GenBank/DDBJ databases">
        <title>Genomic insights and catalytic innovation underlie evolution of tropane alkaloids biosynthesis.</title>
        <authorList>
            <person name="Wang Y.-J."/>
            <person name="Tian T."/>
            <person name="Huang J.-P."/>
            <person name="Huang S.-X."/>
        </authorList>
    </citation>
    <scope>NUCLEOTIDE SEQUENCE [LARGE SCALE GENOMIC DNA]</scope>
    <source>
        <strain evidence="1">KIB-2018</strain>
        <tissue evidence="1">Leaf</tissue>
    </source>
</reference>
<comment type="caution">
    <text evidence="1">The sequence shown here is derived from an EMBL/GenBank/DDBJ whole genome shotgun (WGS) entry which is preliminary data.</text>
</comment>
<proteinExistence type="predicted"/>
<evidence type="ECO:0000313" key="2">
    <source>
        <dbReference type="Proteomes" id="UP001159364"/>
    </source>
</evidence>
<dbReference type="EMBL" id="JAIWQS010000011">
    <property type="protein sequence ID" value="KAJ8749714.1"/>
    <property type="molecule type" value="Genomic_DNA"/>
</dbReference>
<dbReference type="Proteomes" id="UP001159364">
    <property type="component" value="Linkage Group LG11"/>
</dbReference>
<organism evidence="1 2">
    <name type="scientific">Erythroxylum novogranatense</name>
    <dbReference type="NCBI Taxonomy" id="1862640"/>
    <lineage>
        <taxon>Eukaryota</taxon>
        <taxon>Viridiplantae</taxon>
        <taxon>Streptophyta</taxon>
        <taxon>Embryophyta</taxon>
        <taxon>Tracheophyta</taxon>
        <taxon>Spermatophyta</taxon>
        <taxon>Magnoliopsida</taxon>
        <taxon>eudicotyledons</taxon>
        <taxon>Gunneridae</taxon>
        <taxon>Pentapetalae</taxon>
        <taxon>rosids</taxon>
        <taxon>fabids</taxon>
        <taxon>Malpighiales</taxon>
        <taxon>Erythroxylaceae</taxon>
        <taxon>Erythroxylum</taxon>
    </lineage>
</organism>
<evidence type="ECO:0000313" key="1">
    <source>
        <dbReference type="EMBL" id="KAJ8749714.1"/>
    </source>
</evidence>
<dbReference type="AlphaFoldDB" id="A0AAV8SCD7"/>
<accession>A0AAV8SCD7</accession>
<keyword evidence="2" id="KW-1185">Reference proteome</keyword>
<gene>
    <name evidence="1" type="ORF">K2173_012265</name>
</gene>
<name>A0AAV8SCD7_9ROSI</name>